<dbReference type="GO" id="GO:0000976">
    <property type="term" value="F:transcription cis-regulatory region binding"/>
    <property type="evidence" value="ECO:0007669"/>
    <property type="project" value="TreeGrafter"/>
</dbReference>
<feature type="domain" description="HTH lacI-type" evidence="4">
    <location>
        <begin position="2"/>
        <end position="56"/>
    </location>
</feature>
<dbReference type="Pfam" id="PF13377">
    <property type="entry name" value="Peripla_BP_3"/>
    <property type="match status" value="1"/>
</dbReference>
<dbReference type="CDD" id="cd06286">
    <property type="entry name" value="PBP1_CcpB-like"/>
    <property type="match status" value="1"/>
</dbReference>
<keyword evidence="3" id="KW-0804">Transcription</keyword>
<evidence type="ECO:0000259" key="4">
    <source>
        <dbReference type="PROSITE" id="PS50932"/>
    </source>
</evidence>
<proteinExistence type="predicted"/>
<dbReference type="InterPro" id="IPR028082">
    <property type="entry name" value="Peripla_BP_I"/>
</dbReference>
<dbReference type="SUPFAM" id="SSF47413">
    <property type="entry name" value="lambda repressor-like DNA-binding domains"/>
    <property type="match status" value="1"/>
</dbReference>
<keyword evidence="2 5" id="KW-0238">DNA-binding</keyword>
<keyword evidence="6" id="KW-1185">Reference proteome</keyword>
<dbReference type="GO" id="GO:0003700">
    <property type="term" value="F:DNA-binding transcription factor activity"/>
    <property type="evidence" value="ECO:0007669"/>
    <property type="project" value="TreeGrafter"/>
</dbReference>
<dbReference type="Gene3D" id="1.10.260.40">
    <property type="entry name" value="lambda repressor-like DNA-binding domains"/>
    <property type="match status" value="1"/>
</dbReference>
<dbReference type="PRINTS" id="PR00036">
    <property type="entry name" value="HTHLACI"/>
</dbReference>
<organism evidence="5 6">
    <name type="scientific">Alkalibacterium olivapovliticus</name>
    <dbReference type="NCBI Taxonomy" id="99907"/>
    <lineage>
        <taxon>Bacteria</taxon>
        <taxon>Bacillati</taxon>
        <taxon>Bacillota</taxon>
        <taxon>Bacilli</taxon>
        <taxon>Lactobacillales</taxon>
        <taxon>Carnobacteriaceae</taxon>
        <taxon>Alkalibacterium</taxon>
    </lineage>
</organism>
<dbReference type="PROSITE" id="PS50932">
    <property type="entry name" value="HTH_LACI_2"/>
    <property type="match status" value="1"/>
</dbReference>
<dbReference type="PROSITE" id="PS00356">
    <property type="entry name" value="HTH_LACI_1"/>
    <property type="match status" value="1"/>
</dbReference>
<reference evidence="5 6" key="1">
    <citation type="submission" date="2018-03" db="EMBL/GenBank/DDBJ databases">
        <title>Genomic Encyclopedia of Archaeal and Bacterial Type Strains, Phase II (KMG-II): from individual species to whole genera.</title>
        <authorList>
            <person name="Goeker M."/>
        </authorList>
    </citation>
    <scope>NUCLEOTIDE SEQUENCE [LARGE SCALE GENOMIC DNA]</scope>
    <source>
        <strain evidence="5 6">DSM 13175</strain>
    </source>
</reference>
<dbReference type="InterPro" id="IPR000843">
    <property type="entry name" value="HTH_LacI"/>
</dbReference>
<gene>
    <name evidence="5" type="ORF">CLV38_10373</name>
</gene>
<evidence type="ECO:0000256" key="3">
    <source>
        <dbReference type="ARBA" id="ARBA00023163"/>
    </source>
</evidence>
<dbReference type="InterPro" id="IPR010982">
    <property type="entry name" value="Lambda_DNA-bd_dom_sf"/>
</dbReference>
<dbReference type="EMBL" id="PVTO01000003">
    <property type="protein sequence ID" value="PRY83650.1"/>
    <property type="molecule type" value="Genomic_DNA"/>
</dbReference>
<dbReference type="OrthoDB" id="9798934at2"/>
<protein>
    <submittedName>
        <fullName evidence="5">DNA-binding LacI/PurR family transcriptional regulator</fullName>
    </submittedName>
</protein>
<dbReference type="CDD" id="cd01392">
    <property type="entry name" value="HTH_LacI"/>
    <property type="match status" value="1"/>
</dbReference>
<evidence type="ECO:0000256" key="1">
    <source>
        <dbReference type="ARBA" id="ARBA00023015"/>
    </source>
</evidence>
<dbReference type="RefSeq" id="WP_106191006.1">
    <property type="nucleotide sequence ID" value="NZ_PVTO01000003.1"/>
</dbReference>
<sequence>MPTILDIAEYAGVSSATVSRVINSSGYVGEETRKLVEEAIEKLNYSPNKNAQHLRKGSTKNFGIISTQFNDTAVARINSFITTAYSFGYTTTLFVTNGDKKREVEAFDLLKSKQIDGIFLIYRANDWSVLEKYAAFGPVVTLHNVDSEQIPSVFIDHYEGHKLALEYLWETGCRHIYNLYGTATGLNTKRRIQAYHDFCDAKGIPPHPSDPFIHTISAGKVDAFVSWFLKQQTRPDAVVTHSDSIAALVVSRLRRKGIAIPEEVSVIGFDNIDVSDVMDMSTIDYGIEEQGRNACRLLLQKLAKPTDALGPLSFKLIQRKTTR</sequence>
<name>A0A2T0WAB8_9LACT</name>
<dbReference type="SMART" id="SM00354">
    <property type="entry name" value="HTH_LACI"/>
    <property type="match status" value="1"/>
</dbReference>
<dbReference type="Pfam" id="PF00356">
    <property type="entry name" value="LacI"/>
    <property type="match status" value="1"/>
</dbReference>
<dbReference type="InterPro" id="IPR046335">
    <property type="entry name" value="LacI/GalR-like_sensor"/>
</dbReference>
<dbReference type="AlphaFoldDB" id="A0A2T0WAB8"/>
<evidence type="ECO:0000256" key="2">
    <source>
        <dbReference type="ARBA" id="ARBA00023125"/>
    </source>
</evidence>
<dbReference type="SUPFAM" id="SSF53822">
    <property type="entry name" value="Periplasmic binding protein-like I"/>
    <property type="match status" value="1"/>
</dbReference>
<evidence type="ECO:0000313" key="6">
    <source>
        <dbReference type="Proteomes" id="UP000238205"/>
    </source>
</evidence>
<dbReference type="Proteomes" id="UP000238205">
    <property type="component" value="Unassembled WGS sequence"/>
</dbReference>
<evidence type="ECO:0000313" key="5">
    <source>
        <dbReference type="EMBL" id="PRY83650.1"/>
    </source>
</evidence>
<comment type="caution">
    <text evidence="5">The sequence shown here is derived from an EMBL/GenBank/DDBJ whole genome shotgun (WGS) entry which is preliminary data.</text>
</comment>
<accession>A0A2T0WAB8</accession>
<dbReference type="PANTHER" id="PTHR30146">
    <property type="entry name" value="LACI-RELATED TRANSCRIPTIONAL REPRESSOR"/>
    <property type="match status" value="1"/>
</dbReference>
<dbReference type="PANTHER" id="PTHR30146:SF105">
    <property type="entry name" value="CATABOLITE CONTROL PROTEIN B"/>
    <property type="match status" value="1"/>
</dbReference>
<dbReference type="Gene3D" id="3.40.50.2300">
    <property type="match status" value="2"/>
</dbReference>
<keyword evidence="1" id="KW-0805">Transcription regulation</keyword>